<evidence type="ECO:0000256" key="9">
    <source>
        <dbReference type="ARBA" id="ARBA00031501"/>
    </source>
</evidence>
<dbReference type="RefSeq" id="WP_346031607.1">
    <property type="nucleotide sequence ID" value="NZ_BAABHV010000005.1"/>
</dbReference>
<comment type="catalytic activity">
    <reaction evidence="1 10">
        <text>Transfers a segment of a (1-&gt;4)-alpha-D-glucan to a new position in an acceptor, which may be glucose or a (1-&gt;4)-alpha-D-glucan.</text>
        <dbReference type="EC" id="2.4.1.25"/>
    </reaction>
</comment>
<evidence type="ECO:0000313" key="11">
    <source>
        <dbReference type="EMBL" id="GAA5048353.1"/>
    </source>
</evidence>
<name>A0ABP9JZR9_9SPHN</name>
<evidence type="ECO:0000256" key="4">
    <source>
        <dbReference type="ARBA" id="ARBA00020295"/>
    </source>
</evidence>
<dbReference type="PANTHER" id="PTHR32438:SF5">
    <property type="entry name" value="4-ALPHA-GLUCANOTRANSFERASE DPE1, CHLOROPLASTIC_AMYLOPLASTIC"/>
    <property type="match status" value="1"/>
</dbReference>
<organism evidence="11 12">
    <name type="scientific">Erythrobacter westpacificensis</name>
    <dbReference type="NCBI Taxonomy" id="1055231"/>
    <lineage>
        <taxon>Bacteria</taxon>
        <taxon>Pseudomonadati</taxon>
        <taxon>Pseudomonadota</taxon>
        <taxon>Alphaproteobacteria</taxon>
        <taxon>Sphingomonadales</taxon>
        <taxon>Erythrobacteraceae</taxon>
        <taxon>Erythrobacter/Porphyrobacter group</taxon>
        <taxon>Erythrobacter</taxon>
    </lineage>
</organism>
<dbReference type="Proteomes" id="UP001500518">
    <property type="component" value="Unassembled WGS sequence"/>
</dbReference>
<reference evidence="12" key="1">
    <citation type="journal article" date="2019" name="Int. J. Syst. Evol. Microbiol.">
        <title>The Global Catalogue of Microorganisms (GCM) 10K type strain sequencing project: providing services to taxonomists for standard genome sequencing and annotation.</title>
        <authorList>
            <consortium name="The Broad Institute Genomics Platform"/>
            <consortium name="The Broad Institute Genome Sequencing Center for Infectious Disease"/>
            <person name="Wu L."/>
            <person name="Ma J."/>
        </authorList>
    </citation>
    <scope>NUCLEOTIDE SEQUENCE [LARGE SCALE GENOMIC DNA]</scope>
    <source>
        <strain evidence="12">JCM 18014</strain>
    </source>
</reference>
<keyword evidence="5 10" id="KW-0328">Glycosyltransferase</keyword>
<keyword evidence="7 10" id="KW-0119">Carbohydrate metabolism</keyword>
<evidence type="ECO:0000256" key="6">
    <source>
        <dbReference type="ARBA" id="ARBA00022679"/>
    </source>
</evidence>
<dbReference type="EC" id="2.4.1.25" evidence="3 10"/>
<accession>A0ABP9JZR9</accession>
<keyword evidence="12" id="KW-1185">Reference proteome</keyword>
<dbReference type="SUPFAM" id="SSF51445">
    <property type="entry name" value="(Trans)glycosidases"/>
    <property type="match status" value="1"/>
</dbReference>
<protein>
    <recommendedName>
        <fullName evidence="4 10">4-alpha-glucanotransferase</fullName>
        <ecNumber evidence="3 10">2.4.1.25</ecNumber>
    </recommendedName>
    <alternativeName>
        <fullName evidence="8 10">Amylomaltase</fullName>
    </alternativeName>
    <alternativeName>
        <fullName evidence="9 10">Disproportionating enzyme</fullName>
    </alternativeName>
</protein>
<evidence type="ECO:0000256" key="10">
    <source>
        <dbReference type="RuleBase" id="RU361207"/>
    </source>
</evidence>
<comment type="caution">
    <text evidence="11">The sequence shown here is derived from an EMBL/GenBank/DDBJ whole genome shotgun (WGS) entry which is preliminary data.</text>
</comment>
<evidence type="ECO:0000256" key="7">
    <source>
        <dbReference type="ARBA" id="ARBA00023277"/>
    </source>
</evidence>
<evidence type="ECO:0000256" key="5">
    <source>
        <dbReference type="ARBA" id="ARBA00022676"/>
    </source>
</evidence>
<sequence>MSDALEPLHALADAAGLQRRWRDVEGRDHVVPDATLRGVLRALGHKVDTPRQIGAALNTLEAEHGALHALVIADAGQPVELPSRCSRAEFADGDTWQPLEIRDGRPIAPPEPGYFDCRFDGEETRLAVAPPHCPVPPHQGHRSWGASLQIPSLRPAGGGAFGTLGDLADAVETLAQAGADAVAINPVHALFPGNGEHFSPYSPSSRRFLNAAMADPALLGLPALPEDESGPLIDWESALPSRLSQMRALFDSLSPQQRADLVGQPEKDEVLHAVFDTLDCHYRPKGAKGWRDWPRQYRNPASKAVSTFAAKYADEVEFHLAAQALARAGLAKVQDRAKAAGMSIGLVGDLAVGVDPGGSDCWTLGNVMLRGLTIGAPPDPLGPHGQNWNITGFSPEGLRRTGFAPWIAMIRAALASGGGLRIDHAFGLARLWVIPEGGGPGDGAYLTYPFEDLLRLLTLEAYLADAFIIAEDLGTAPHGFSDAIARRKMLGMRVLWFERASDDGFIGAHDYGELAVAMTGTHDTPTVAGWWSGRDLDWADALGRLPEGVDRVNAEQVRDWDRGLLWSTMEGHTPRPAPDEPKAAVDAAIAHIARTPSMLALVPLEDLLGLAEQPNIPGTTCEHPNWRRRLDADLDELLAAPEVRTRMTMLRSG</sequence>
<gene>
    <name evidence="11" type="primary">malQ</name>
    <name evidence="11" type="ORF">GCM10023208_05480</name>
</gene>
<keyword evidence="6 10" id="KW-0808">Transferase</keyword>
<evidence type="ECO:0000313" key="12">
    <source>
        <dbReference type="Proteomes" id="UP001500518"/>
    </source>
</evidence>
<evidence type="ECO:0000256" key="8">
    <source>
        <dbReference type="ARBA" id="ARBA00031423"/>
    </source>
</evidence>
<dbReference type="Pfam" id="PF02446">
    <property type="entry name" value="Glyco_hydro_77"/>
    <property type="match status" value="1"/>
</dbReference>
<dbReference type="PANTHER" id="PTHR32438">
    <property type="entry name" value="4-ALPHA-GLUCANOTRANSFERASE DPE1, CHLOROPLASTIC/AMYLOPLASTIC"/>
    <property type="match status" value="1"/>
</dbReference>
<dbReference type="InterPro" id="IPR003385">
    <property type="entry name" value="Glyco_hydro_77"/>
</dbReference>
<dbReference type="InterPro" id="IPR017853">
    <property type="entry name" value="GH"/>
</dbReference>
<dbReference type="NCBIfam" id="TIGR00217">
    <property type="entry name" value="malQ"/>
    <property type="match status" value="1"/>
</dbReference>
<dbReference type="Gene3D" id="3.20.20.80">
    <property type="entry name" value="Glycosidases"/>
    <property type="match status" value="1"/>
</dbReference>
<evidence type="ECO:0000256" key="3">
    <source>
        <dbReference type="ARBA" id="ARBA00012560"/>
    </source>
</evidence>
<dbReference type="EMBL" id="BAABHV010000005">
    <property type="protein sequence ID" value="GAA5048353.1"/>
    <property type="molecule type" value="Genomic_DNA"/>
</dbReference>
<evidence type="ECO:0000256" key="1">
    <source>
        <dbReference type="ARBA" id="ARBA00000439"/>
    </source>
</evidence>
<evidence type="ECO:0000256" key="2">
    <source>
        <dbReference type="ARBA" id="ARBA00005684"/>
    </source>
</evidence>
<proteinExistence type="inferred from homology"/>
<comment type="similarity">
    <text evidence="2 10">Belongs to the disproportionating enzyme family.</text>
</comment>